<keyword evidence="3" id="KW-1185">Reference proteome</keyword>
<dbReference type="EMBL" id="LCUC01000147">
    <property type="protein sequence ID" value="KKY35664.1"/>
    <property type="molecule type" value="Genomic_DNA"/>
</dbReference>
<accession>A0A0G2FNS1</accession>
<dbReference type="SUPFAM" id="SSF51445">
    <property type="entry name" value="(Trans)glycosidases"/>
    <property type="match status" value="1"/>
</dbReference>
<evidence type="ECO:0000259" key="1">
    <source>
        <dbReference type="PROSITE" id="PS51910"/>
    </source>
</evidence>
<sequence length="143" mass="16485">MIPTSFPQSVYSHVYFAFVNISPDTFQVIPAPQGDEALYQKLRMLRTRDLAHFTQQNVFFASLTLFMSTWGFKGVDIDWKYPAAKDRNGRDEDYANYPAFLANLRAALDYYNYGLTPTLQKNAAVSTITWNNDQRISYDDEVT</sequence>
<dbReference type="PANTHER" id="PTHR11177">
    <property type="entry name" value="CHITINASE"/>
    <property type="match status" value="1"/>
</dbReference>
<dbReference type="Gene3D" id="3.20.20.80">
    <property type="entry name" value="Glycosidases"/>
    <property type="match status" value="1"/>
</dbReference>
<dbReference type="GO" id="GO:0005576">
    <property type="term" value="C:extracellular region"/>
    <property type="evidence" value="ECO:0007669"/>
    <property type="project" value="TreeGrafter"/>
</dbReference>
<dbReference type="Pfam" id="PF00704">
    <property type="entry name" value="Glyco_hydro_18"/>
    <property type="match status" value="1"/>
</dbReference>
<dbReference type="GO" id="GO:0004568">
    <property type="term" value="F:chitinase activity"/>
    <property type="evidence" value="ECO:0007669"/>
    <property type="project" value="TreeGrafter"/>
</dbReference>
<evidence type="ECO:0000313" key="2">
    <source>
        <dbReference type="EMBL" id="KKY35664.1"/>
    </source>
</evidence>
<dbReference type="InterPro" id="IPR050314">
    <property type="entry name" value="Glycosyl_Hydrlase_18"/>
</dbReference>
<proteinExistence type="predicted"/>
<dbReference type="OrthoDB" id="73875at2759"/>
<dbReference type="GO" id="GO:0005975">
    <property type="term" value="P:carbohydrate metabolic process"/>
    <property type="evidence" value="ECO:0007669"/>
    <property type="project" value="InterPro"/>
</dbReference>
<dbReference type="InterPro" id="IPR001223">
    <property type="entry name" value="Glyco_hydro18_cat"/>
</dbReference>
<feature type="domain" description="GH18" evidence="1">
    <location>
        <begin position="1"/>
        <end position="143"/>
    </location>
</feature>
<dbReference type="InterPro" id="IPR017853">
    <property type="entry name" value="GH"/>
</dbReference>
<gene>
    <name evidence="2" type="ORF">UCDDA912_g04271</name>
</gene>
<dbReference type="GO" id="GO:0008061">
    <property type="term" value="F:chitin binding"/>
    <property type="evidence" value="ECO:0007669"/>
    <property type="project" value="TreeGrafter"/>
</dbReference>
<dbReference type="GO" id="GO:0006032">
    <property type="term" value="P:chitin catabolic process"/>
    <property type="evidence" value="ECO:0007669"/>
    <property type="project" value="TreeGrafter"/>
</dbReference>
<protein>
    <recommendedName>
        <fullName evidence="1">GH18 domain-containing protein</fullName>
    </recommendedName>
</protein>
<reference evidence="2 3" key="1">
    <citation type="submission" date="2015-05" db="EMBL/GenBank/DDBJ databases">
        <title>Distinctive expansion of gene families associated with plant cell wall degradation and secondary metabolism in the genomes of grapevine trunk pathogens.</title>
        <authorList>
            <person name="Lawrence D.P."/>
            <person name="Travadon R."/>
            <person name="Rolshausen P.E."/>
            <person name="Baumgartner K."/>
        </authorList>
    </citation>
    <scope>NUCLEOTIDE SEQUENCE [LARGE SCALE GENOMIC DNA]</scope>
    <source>
        <strain evidence="2">DA912</strain>
    </source>
</reference>
<organism evidence="2 3">
    <name type="scientific">Diaporthe ampelina</name>
    <dbReference type="NCBI Taxonomy" id="1214573"/>
    <lineage>
        <taxon>Eukaryota</taxon>
        <taxon>Fungi</taxon>
        <taxon>Dikarya</taxon>
        <taxon>Ascomycota</taxon>
        <taxon>Pezizomycotina</taxon>
        <taxon>Sordariomycetes</taxon>
        <taxon>Sordariomycetidae</taxon>
        <taxon>Diaporthales</taxon>
        <taxon>Diaporthaceae</taxon>
        <taxon>Diaporthe</taxon>
    </lineage>
</organism>
<name>A0A0G2FNS1_9PEZI</name>
<reference evidence="2 3" key="2">
    <citation type="submission" date="2015-05" db="EMBL/GenBank/DDBJ databases">
        <authorList>
            <person name="Morales-Cruz A."/>
            <person name="Amrine K.C."/>
            <person name="Cantu D."/>
        </authorList>
    </citation>
    <scope>NUCLEOTIDE SEQUENCE [LARGE SCALE GENOMIC DNA]</scope>
    <source>
        <strain evidence="2">DA912</strain>
    </source>
</reference>
<dbReference type="PROSITE" id="PS51910">
    <property type="entry name" value="GH18_2"/>
    <property type="match status" value="1"/>
</dbReference>
<dbReference type="AlphaFoldDB" id="A0A0G2FNS1"/>
<dbReference type="Proteomes" id="UP000034680">
    <property type="component" value="Unassembled WGS sequence"/>
</dbReference>
<dbReference type="PANTHER" id="PTHR11177:SF389">
    <property type="entry name" value="CHITINASE"/>
    <property type="match status" value="1"/>
</dbReference>
<dbReference type="STRING" id="1214573.A0A0G2FNS1"/>
<comment type="caution">
    <text evidence="2">The sequence shown here is derived from an EMBL/GenBank/DDBJ whole genome shotgun (WGS) entry which is preliminary data.</text>
</comment>
<evidence type="ECO:0000313" key="3">
    <source>
        <dbReference type="Proteomes" id="UP000034680"/>
    </source>
</evidence>